<evidence type="ECO:0000259" key="1">
    <source>
        <dbReference type="Pfam" id="PF11443"/>
    </source>
</evidence>
<feature type="domain" description="DUF2828" evidence="1">
    <location>
        <begin position="1"/>
        <end position="68"/>
    </location>
</feature>
<reference evidence="3" key="1">
    <citation type="submission" date="2022-04" db="EMBL/GenBank/DDBJ databases">
        <title>Carnegiea gigantea Genome sequencing and assembly v2.</title>
        <authorList>
            <person name="Copetti D."/>
            <person name="Sanderson M.J."/>
            <person name="Burquez A."/>
            <person name="Wojciechowski M.F."/>
        </authorList>
    </citation>
    <scope>NUCLEOTIDE SEQUENCE</scope>
    <source>
        <strain evidence="3">SGP5-SGP5p</strain>
        <tissue evidence="3">Aerial part</tissue>
    </source>
</reference>
<accession>A0A9Q1KSA3</accession>
<evidence type="ECO:0000313" key="3">
    <source>
        <dbReference type="EMBL" id="KAJ8448658.1"/>
    </source>
</evidence>
<organism evidence="3 4">
    <name type="scientific">Carnegiea gigantea</name>
    <dbReference type="NCBI Taxonomy" id="171969"/>
    <lineage>
        <taxon>Eukaryota</taxon>
        <taxon>Viridiplantae</taxon>
        <taxon>Streptophyta</taxon>
        <taxon>Embryophyta</taxon>
        <taxon>Tracheophyta</taxon>
        <taxon>Spermatophyta</taxon>
        <taxon>Magnoliopsida</taxon>
        <taxon>eudicotyledons</taxon>
        <taxon>Gunneridae</taxon>
        <taxon>Pentapetalae</taxon>
        <taxon>Caryophyllales</taxon>
        <taxon>Cactineae</taxon>
        <taxon>Cactaceae</taxon>
        <taxon>Cactoideae</taxon>
        <taxon>Echinocereeae</taxon>
        <taxon>Carnegiea</taxon>
    </lineage>
</organism>
<sequence>MPEIDTGANQRGSLPHNRVPSVAMSKYKNLFRIHDHKTFLNYLENVKKGKDKIAAGALLPHDIIGFMEGTPMKVYVALGLLTSELSEEPWKDFEVAADGKKLDQDQRCRIFAFSDMYFDQAPRTFHTNRSYSHFWFDRDERQRAEERRRRGWETDYEMIVRKFKENGFLQVPEIVFRTLDTQRVVLISQQVDDTDDSFNLFSEDQLFDDQIETDIALHAKLDGIMYKKGKRKT</sequence>
<keyword evidence="4" id="KW-1185">Reference proteome</keyword>
<protein>
    <submittedName>
        <fullName evidence="3">Uncharacterized protein</fullName>
    </submittedName>
</protein>
<dbReference type="EMBL" id="JAKOGI010000028">
    <property type="protein sequence ID" value="KAJ8448658.1"/>
    <property type="molecule type" value="Genomic_DNA"/>
</dbReference>
<gene>
    <name evidence="3" type="ORF">Cgig2_010545</name>
</gene>
<evidence type="ECO:0000259" key="2">
    <source>
        <dbReference type="Pfam" id="PF25043"/>
    </source>
</evidence>
<dbReference type="Pfam" id="PF11443">
    <property type="entry name" value="DUF2828"/>
    <property type="match status" value="1"/>
</dbReference>
<name>A0A9Q1KSA3_9CARY</name>
<feature type="domain" description="DUF7788" evidence="2">
    <location>
        <begin position="100"/>
        <end position="184"/>
    </location>
</feature>
<dbReference type="Pfam" id="PF25043">
    <property type="entry name" value="DUF7788"/>
    <property type="match status" value="1"/>
</dbReference>
<dbReference type="InterPro" id="IPR058580">
    <property type="entry name" value="DUF2828"/>
</dbReference>
<dbReference type="Proteomes" id="UP001153076">
    <property type="component" value="Unassembled WGS sequence"/>
</dbReference>
<dbReference type="InterPro" id="IPR056690">
    <property type="entry name" value="DUF7788"/>
</dbReference>
<proteinExistence type="predicted"/>
<dbReference type="PANTHER" id="PTHR31373">
    <property type="entry name" value="OS06G0652100 PROTEIN"/>
    <property type="match status" value="1"/>
</dbReference>
<dbReference type="OrthoDB" id="1710356at2759"/>
<dbReference type="InterPro" id="IPR011205">
    <property type="entry name" value="UCP015417_vWA"/>
</dbReference>
<dbReference type="PANTHER" id="PTHR31373:SF27">
    <property type="entry name" value="TROVE DOMAIN-CONTAINING PROTEIN"/>
    <property type="match status" value="1"/>
</dbReference>
<dbReference type="AlphaFoldDB" id="A0A9Q1KSA3"/>
<comment type="caution">
    <text evidence="3">The sequence shown here is derived from an EMBL/GenBank/DDBJ whole genome shotgun (WGS) entry which is preliminary data.</text>
</comment>
<evidence type="ECO:0000313" key="4">
    <source>
        <dbReference type="Proteomes" id="UP001153076"/>
    </source>
</evidence>